<dbReference type="EC" id="3.2.1.52" evidence="1"/>
<dbReference type="AlphaFoldDB" id="A0A376MVA8"/>
<organism evidence="1 2">
    <name type="scientific">Escherichia coli</name>
    <dbReference type="NCBI Taxonomy" id="562"/>
    <lineage>
        <taxon>Bacteria</taxon>
        <taxon>Pseudomonadati</taxon>
        <taxon>Pseudomonadota</taxon>
        <taxon>Gammaproteobacteria</taxon>
        <taxon>Enterobacterales</taxon>
        <taxon>Enterobacteriaceae</taxon>
        <taxon>Escherichia</taxon>
    </lineage>
</organism>
<keyword evidence="1" id="KW-0378">Hydrolase</keyword>
<evidence type="ECO:0000313" key="1">
    <source>
        <dbReference type="EMBL" id="STG54369.1"/>
    </source>
</evidence>
<dbReference type="EMBL" id="UGAW01000001">
    <property type="protein sequence ID" value="STG54369.1"/>
    <property type="molecule type" value="Genomic_DNA"/>
</dbReference>
<protein>
    <submittedName>
        <fullName evidence="1">Beta-hexosaminidase</fullName>
        <ecNumber evidence="1">3.2.1.52</ecNumber>
    </submittedName>
</protein>
<evidence type="ECO:0000313" key="2">
    <source>
        <dbReference type="Proteomes" id="UP000254817"/>
    </source>
</evidence>
<dbReference type="Proteomes" id="UP000254817">
    <property type="component" value="Unassembled WGS sequence"/>
</dbReference>
<reference evidence="1 2" key="1">
    <citation type="submission" date="2018-06" db="EMBL/GenBank/DDBJ databases">
        <authorList>
            <consortium name="Pathogen Informatics"/>
            <person name="Doyle S."/>
        </authorList>
    </citation>
    <scope>NUCLEOTIDE SEQUENCE [LARGE SCALE GENOMIC DNA]</scope>
    <source>
        <strain evidence="1 2">NCTC11112</strain>
    </source>
</reference>
<dbReference type="RefSeq" id="WP_416373224.1">
    <property type="nucleotide sequence ID" value="NZ_CP086678.1"/>
</dbReference>
<keyword evidence="1" id="KW-0326">Glycosidase</keyword>
<dbReference type="GO" id="GO:0004563">
    <property type="term" value="F:beta-N-acetylhexosaminidase activity"/>
    <property type="evidence" value="ECO:0007669"/>
    <property type="project" value="UniProtKB-EC"/>
</dbReference>
<sequence>MLDNLSPIKAERVTRLYHKGSFSRQELMDSARWKAISTRLNQLHERWQEEKAGH</sequence>
<name>A0A376MVA8_ECOLX</name>
<proteinExistence type="predicted"/>
<gene>
    <name evidence="1" type="primary">nagZ_3</name>
    <name evidence="1" type="ORF">NCTC11112_04948</name>
</gene>
<accession>A0A376MVA8</accession>